<dbReference type="PROSITE" id="PS50075">
    <property type="entry name" value="CARRIER"/>
    <property type="match status" value="1"/>
</dbReference>
<dbReference type="PROSITE" id="PS00012">
    <property type="entry name" value="PHOSPHOPANTETHEINE"/>
    <property type="match status" value="1"/>
</dbReference>
<dbReference type="AlphaFoldDB" id="A0A1H0QYR1"/>
<evidence type="ECO:0000259" key="3">
    <source>
        <dbReference type="PROSITE" id="PS50075"/>
    </source>
</evidence>
<proteinExistence type="predicted"/>
<dbReference type="Pfam" id="PF00550">
    <property type="entry name" value="PP-binding"/>
    <property type="match status" value="1"/>
</dbReference>
<keyword evidence="2" id="KW-0597">Phosphoprotein</keyword>
<keyword evidence="1" id="KW-0596">Phosphopantetheine</keyword>
<dbReference type="Proteomes" id="UP000199651">
    <property type="component" value="Unassembled WGS sequence"/>
</dbReference>
<name>A0A1H0QYR1_9PSEU</name>
<dbReference type="EMBL" id="FNJB01000007">
    <property type="protein sequence ID" value="SDP21906.1"/>
    <property type="molecule type" value="Genomic_DNA"/>
</dbReference>
<organism evidence="4 5">
    <name type="scientific">Actinokineospora alba</name>
    <dbReference type="NCBI Taxonomy" id="504798"/>
    <lineage>
        <taxon>Bacteria</taxon>
        <taxon>Bacillati</taxon>
        <taxon>Actinomycetota</taxon>
        <taxon>Actinomycetes</taxon>
        <taxon>Pseudonocardiales</taxon>
        <taxon>Pseudonocardiaceae</taxon>
        <taxon>Actinokineospora</taxon>
    </lineage>
</organism>
<keyword evidence="5" id="KW-1185">Reference proteome</keyword>
<accession>A0A1H0QYR1</accession>
<evidence type="ECO:0000256" key="2">
    <source>
        <dbReference type="ARBA" id="ARBA00022553"/>
    </source>
</evidence>
<protein>
    <submittedName>
        <fullName evidence="4">Acyl carrier protein</fullName>
    </submittedName>
</protein>
<evidence type="ECO:0000313" key="5">
    <source>
        <dbReference type="Proteomes" id="UP000199651"/>
    </source>
</evidence>
<reference evidence="5" key="1">
    <citation type="submission" date="2016-10" db="EMBL/GenBank/DDBJ databases">
        <authorList>
            <person name="Varghese N."/>
            <person name="Submissions S."/>
        </authorList>
    </citation>
    <scope>NUCLEOTIDE SEQUENCE [LARGE SCALE GENOMIC DNA]</scope>
    <source>
        <strain evidence="5">IBRC-M 10655</strain>
    </source>
</reference>
<dbReference type="Gene3D" id="1.10.1200.10">
    <property type="entry name" value="ACP-like"/>
    <property type="match status" value="1"/>
</dbReference>
<feature type="domain" description="Carrier" evidence="3">
    <location>
        <begin position="35"/>
        <end position="112"/>
    </location>
</feature>
<sequence length="113" mass="12000">MTGVPASTNLRQASCFAGLCLPTVMKSEVRLLSASEIPDTFQDILRPHLPYADSGELAAASELGGLGLDSMSIVALLADIENSYDVELPDDILNEETFATVGSLWRTLSTLVA</sequence>
<dbReference type="InterPro" id="IPR036736">
    <property type="entry name" value="ACP-like_sf"/>
</dbReference>
<evidence type="ECO:0000256" key="1">
    <source>
        <dbReference type="ARBA" id="ARBA00022450"/>
    </source>
</evidence>
<dbReference type="InterPro" id="IPR009081">
    <property type="entry name" value="PP-bd_ACP"/>
</dbReference>
<gene>
    <name evidence="4" type="ORF">SAMN05192558_107190</name>
</gene>
<dbReference type="SUPFAM" id="SSF47336">
    <property type="entry name" value="ACP-like"/>
    <property type="match status" value="1"/>
</dbReference>
<dbReference type="STRING" id="504798.SAMN05421871_104189"/>
<dbReference type="InterPro" id="IPR006162">
    <property type="entry name" value="Ppantetheine_attach_site"/>
</dbReference>
<evidence type="ECO:0000313" key="4">
    <source>
        <dbReference type="EMBL" id="SDP21906.1"/>
    </source>
</evidence>